<keyword evidence="2" id="KW-1185">Reference proteome</keyword>
<name>A0A067MBB8_BOTB1</name>
<dbReference type="Proteomes" id="UP000027195">
    <property type="component" value="Unassembled WGS sequence"/>
</dbReference>
<reference evidence="2" key="1">
    <citation type="journal article" date="2014" name="Proc. Natl. Acad. Sci. U.S.A.">
        <title>Extensive sampling of basidiomycete genomes demonstrates inadequacy of the white-rot/brown-rot paradigm for wood decay fungi.</title>
        <authorList>
            <person name="Riley R."/>
            <person name="Salamov A.A."/>
            <person name="Brown D.W."/>
            <person name="Nagy L.G."/>
            <person name="Floudas D."/>
            <person name="Held B.W."/>
            <person name="Levasseur A."/>
            <person name="Lombard V."/>
            <person name="Morin E."/>
            <person name="Otillar R."/>
            <person name="Lindquist E.A."/>
            <person name="Sun H."/>
            <person name="LaButti K.M."/>
            <person name="Schmutz J."/>
            <person name="Jabbour D."/>
            <person name="Luo H."/>
            <person name="Baker S.E."/>
            <person name="Pisabarro A.G."/>
            <person name="Walton J.D."/>
            <person name="Blanchette R.A."/>
            <person name="Henrissat B."/>
            <person name="Martin F."/>
            <person name="Cullen D."/>
            <person name="Hibbett D.S."/>
            <person name="Grigoriev I.V."/>
        </authorList>
    </citation>
    <scope>NUCLEOTIDE SEQUENCE [LARGE SCALE GENOMIC DNA]</scope>
    <source>
        <strain evidence="2">FD-172 SS1</strain>
    </source>
</reference>
<protein>
    <submittedName>
        <fullName evidence="1">Uncharacterized protein</fullName>
    </submittedName>
</protein>
<sequence>MASMQHSTFDTRAWASLGAFISGSPMASHWHLAAHESVAKTWPLSRCQVFEWGCLLATTLQRAALDGFPSRATPDLTVAYLCPYCYFHVNRPLVKVCAQGSGGASSKFRIVAPRGKHTAALVHSRAVFINVYRAIPPTIPASSTTPFVNRVITCVLIIAAVVQSVITASSASTHVAEAGNAYCQGPTAPADSKQ</sequence>
<dbReference type="HOGENOM" id="CLU_1402217_0_0_1"/>
<dbReference type="EMBL" id="KL198081">
    <property type="protein sequence ID" value="KDQ09177.1"/>
    <property type="molecule type" value="Genomic_DNA"/>
</dbReference>
<gene>
    <name evidence="1" type="ORF">BOTBODRAFT_533546</name>
</gene>
<evidence type="ECO:0000313" key="2">
    <source>
        <dbReference type="Proteomes" id="UP000027195"/>
    </source>
</evidence>
<accession>A0A067MBB8</accession>
<proteinExistence type="predicted"/>
<evidence type="ECO:0000313" key="1">
    <source>
        <dbReference type="EMBL" id="KDQ09177.1"/>
    </source>
</evidence>
<organism evidence="1 2">
    <name type="scientific">Botryobasidium botryosum (strain FD-172 SS1)</name>
    <dbReference type="NCBI Taxonomy" id="930990"/>
    <lineage>
        <taxon>Eukaryota</taxon>
        <taxon>Fungi</taxon>
        <taxon>Dikarya</taxon>
        <taxon>Basidiomycota</taxon>
        <taxon>Agaricomycotina</taxon>
        <taxon>Agaricomycetes</taxon>
        <taxon>Cantharellales</taxon>
        <taxon>Botryobasidiaceae</taxon>
        <taxon>Botryobasidium</taxon>
    </lineage>
</organism>
<dbReference type="AlphaFoldDB" id="A0A067MBB8"/>
<dbReference type="InParanoid" id="A0A067MBB8"/>